<proteinExistence type="predicted"/>
<feature type="compositionally biased region" description="Polar residues" evidence="7">
    <location>
        <begin position="160"/>
        <end position="176"/>
    </location>
</feature>
<feature type="domain" description="XPG N-terminal" evidence="9">
    <location>
        <begin position="1"/>
        <end position="100"/>
    </location>
</feature>
<evidence type="ECO:0000256" key="4">
    <source>
        <dbReference type="ARBA" id="ARBA00022759"/>
    </source>
</evidence>
<dbReference type="InParanoid" id="K5V5Y2"/>
<dbReference type="InterPro" id="IPR006084">
    <property type="entry name" value="XPG/Rad2"/>
</dbReference>
<dbReference type="InterPro" id="IPR036279">
    <property type="entry name" value="5-3_exonuclease_C_sf"/>
</dbReference>
<dbReference type="SMART" id="SM00485">
    <property type="entry name" value="XPGN"/>
    <property type="match status" value="1"/>
</dbReference>
<comment type="cofactor">
    <cofactor evidence="1">
        <name>Mg(2+)</name>
        <dbReference type="ChEBI" id="CHEBI:18420"/>
    </cofactor>
</comment>
<dbReference type="RefSeq" id="XP_007393433.1">
    <property type="nucleotide sequence ID" value="XM_007393371.1"/>
</dbReference>
<dbReference type="EMBL" id="JH930470">
    <property type="protein sequence ID" value="EKM58106.1"/>
    <property type="molecule type" value="Genomic_DNA"/>
</dbReference>
<dbReference type="PANTHER" id="PTHR11081:SF9">
    <property type="entry name" value="FLAP ENDONUCLEASE 1"/>
    <property type="match status" value="1"/>
</dbReference>
<dbReference type="InterPro" id="IPR006085">
    <property type="entry name" value="XPG_DNA_repair_N"/>
</dbReference>
<evidence type="ECO:0000256" key="6">
    <source>
        <dbReference type="ARBA" id="ARBA00022842"/>
    </source>
</evidence>
<keyword evidence="6" id="KW-0460">Magnesium</keyword>
<accession>K5V5Y2</accession>
<dbReference type="Gene3D" id="1.10.150.20">
    <property type="entry name" value="5' to 3' exonuclease, C-terminal subdomain"/>
    <property type="match status" value="1"/>
</dbReference>
<reference evidence="10 11" key="1">
    <citation type="journal article" date="2012" name="BMC Genomics">
        <title>Comparative genomics of the white-rot fungi, Phanerochaete carnosa and P. chrysosporium, to elucidate the genetic basis of the distinct wood types they colonize.</title>
        <authorList>
            <person name="Suzuki H."/>
            <person name="MacDonald J."/>
            <person name="Syed K."/>
            <person name="Salamov A."/>
            <person name="Hori C."/>
            <person name="Aerts A."/>
            <person name="Henrissat B."/>
            <person name="Wiebenga A."/>
            <person name="vanKuyk P.A."/>
            <person name="Barry K."/>
            <person name="Lindquist E."/>
            <person name="LaButti K."/>
            <person name="Lapidus A."/>
            <person name="Lucas S."/>
            <person name="Coutinho P."/>
            <person name="Gong Y."/>
            <person name="Samejima M."/>
            <person name="Mahadevan R."/>
            <person name="Abou-Zaid M."/>
            <person name="de Vries R.P."/>
            <person name="Igarashi K."/>
            <person name="Yadav J.S."/>
            <person name="Grigoriev I.V."/>
            <person name="Master E.R."/>
        </authorList>
    </citation>
    <scope>NUCLEOTIDE SEQUENCE [LARGE SCALE GENOMIC DNA]</scope>
    <source>
        <strain evidence="10 11">HHB-10118-sp</strain>
    </source>
</reference>
<protein>
    <recommendedName>
        <fullName evidence="12">PIN domain-like protein</fullName>
    </recommendedName>
</protein>
<dbReference type="GO" id="GO:0046872">
    <property type="term" value="F:metal ion binding"/>
    <property type="evidence" value="ECO:0007669"/>
    <property type="project" value="UniProtKB-KW"/>
</dbReference>
<evidence type="ECO:0000256" key="5">
    <source>
        <dbReference type="ARBA" id="ARBA00022801"/>
    </source>
</evidence>
<keyword evidence="5" id="KW-0378">Hydrolase</keyword>
<dbReference type="PANTHER" id="PTHR11081">
    <property type="entry name" value="FLAP ENDONUCLEASE FAMILY MEMBER"/>
    <property type="match status" value="1"/>
</dbReference>
<gene>
    <name evidence="10" type="ORF">PHACADRAFT_88937</name>
</gene>
<feature type="region of interest" description="Disordered" evidence="7">
    <location>
        <begin position="248"/>
        <end position="267"/>
    </location>
</feature>
<evidence type="ECO:0008006" key="12">
    <source>
        <dbReference type="Google" id="ProtNLM"/>
    </source>
</evidence>
<dbReference type="SUPFAM" id="SSF88723">
    <property type="entry name" value="PIN domain-like"/>
    <property type="match status" value="1"/>
</dbReference>
<dbReference type="SMART" id="SM00484">
    <property type="entry name" value="XPGI"/>
    <property type="match status" value="1"/>
</dbReference>
<evidence type="ECO:0000313" key="11">
    <source>
        <dbReference type="Proteomes" id="UP000008370"/>
    </source>
</evidence>
<feature type="domain" description="XPG-I" evidence="8">
    <location>
        <begin position="341"/>
        <end position="411"/>
    </location>
</feature>
<keyword evidence="4" id="KW-0255">Endonuclease</keyword>
<dbReference type="Pfam" id="PF00867">
    <property type="entry name" value="XPG_I"/>
    <property type="match status" value="1"/>
</dbReference>
<sequence>MGVIGLTPFLQKACPDVIRVLPDRLKNFAGKKIVLDGTLITQRLHFAPLPHAYRHVLGWYRILHELREAGVSAVCVFDGRSRSLAKQMEVDRRREIRKVTAARGLLETNRLQRLCALSNSVKTWKLLDTQARESATRDLRDRLQELKPVPPSPDYIDGISQPSTEEATQTGHQQGRNWKPEAYSETHGELSGDGLALPRKRTEAPDTTSPPSGEKPASAPELDLVEAIRSSLANLYVEYKASVERLDSLPEPIPTPSQPSDDDPSNAEVKTEYMMSKTQHQLALEEGAFWSKFAELELAAEDVEDAATVLTQKSTVLFDSYSRRTQPPTTQTYDESKEIIRAMGVPCIEPDGPFEAEALAASMVLHGQADYVASEDTDVIVYGAPLMRNIAKRSDPLVILNGTDVRAALELDHERFVDFALLLGTDFSQRIKNVGPTRALKFIREYGSIEQMLEQETRYPPRVPLSLYLQQVEVARVVFHTLPPVPDESALQEKEPDDTAIQEILQEYGLWKELSHDFEGDFTHALAGNHFDDNPAVA</sequence>
<dbReference type="OrthoDB" id="31113at2759"/>
<dbReference type="InterPro" id="IPR029060">
    <property type="entry name" value="PIN-like_dom_sf"/>
</dbReference>
<dbReference type="SUPFAM" id="SSF47807">
    <property type="entry name" value="5' to 3' exonuclease, C-terminal subdomain"/>
    <property type="match status" value="1"/>
</dbReference>
<dbReference type="GeneID" id="18920629"/>
<dbReference type="SMART" id="SM00279">
    <property type="entry name" value="HhH2"/>
    <property type="match status" value="1"/>
</dbReference>
<dbReference type="AlphaFoldDB" id="K5V5Y2"/>
<feature type="region of interest" description="Disordered" evidence="7">
    <location>
        <begin position="143"/>
        <end position="220"/>
    </location>
</feature>
<keyword evidence="2" id="KW-0540">Nuclease</keyword>
<dbReference type="FunCoup" id="K5V5Y2">
    <property type="interactions" value="139"/>
</dbReference>
<feature type="compositionally biased region" description="Basic and acidic residues" evidence="7">
    <location>
        <begin position="178"/>
        <end position="190"/>
    </location>
</feature>
<evidence type="ECO:0000256" key="1">
    <source>
        <dbReference type="ARBA" id="ARBA00001946"/>
    </source>
</evidence>
<evidence type="ECO:0000256" key="7">
    <source>
        <dbReference type="SAM" id="MobiDB-lite"/>
    </source>
</evidence>
<dbReference type="HOGENOM" id="CLU_021984_0_0_1"/>
<keyword evidence="3" id="KW-0479">Metal-binding</keyword>
<evidence type="ECO:0000313" key="10">
    <source>
        <dbReference type="EMBL" id="EKM58106.1"/>
    </source>
</evidence>
<evidence type="ECO:0000256" key="3">
    <source>
        <dbReference type="ARBA" id="ARBA00022723"/>
    </source>
</evidence>
<organism evidence="10 11">
    <name type="scientific">Phanerochaete carnosa (strain HHB-10118-sp)</name>
    <name type="common">White-rot fungus</name>
    <name type="synonym">Peniophora carnosa</name>
    <dbReference type="NCBI Taxonomy" id="650164"/>
    <lineage>
        <taxon>Eukaryota</taxon>
        <taxon>Fungi</taxon>
        <taxon>Dikarya</taxon>
        <taxon>Basidiomycota</taxon>
        <taxon>Agaricomycotina</taxon>
        <taxon>Agaricomycetes</taxon>
        <taxon>Polyporales</taxon>
        <taxon>Phanerochaetaceae</taxon>
        <taxon>Phanerochaete</taxon>
    </lineage>
</organism>
<dbReference type="KEGG" id="pco:PHACADRAFT_88937"/>
<evidence type="ECO:0000259" key="8">
    <source>
        <dbReference type="SMART" id="SM00484"/>
    </source>
</evidence>
<dbReference type="PRINTS" id="PR00853">
    <property type="entry name" value="XPGRADSUPER"/>
</dbReference>
<dbReference type="GO" id="GO:0003677">
    <property type="term" value="F:DNA binding"/>
    <property type="evidence" value="ECO:0007669"/>
    <property type="project" value="InterPro"/>
</dbReference>
<dbReference type="GO" id="GO:0006281">
    <property type="term" value="P:DNA repair"/>
    <property type="evidence" value="ECO:0007669"/>
    <property type="project" value="UniProtKB-ARBA"/>
</dbReference>
<dbReference type="GO" id="GO:0017108">
    <property type="term" value="F:5'-flap endonuclease activity"/>
    <property type="evidence" value="ECO:0007669"/>
    <property type="project" value="TreeGrafter"/>
</dbReference>
<keyword evidence="11" id="KW-1185">Reference proteome</keyword>
<dbReference type="STRING" id="650164.K5V5Y2"/>
<name>K5V5Y2_PHACS</name>
<dbReference type="InterPro" id="IPR008918">
    <property type="entry name" value="HhH2"/>
</dbReference>
<evidence type="ECO:0000256" key="2">
    <source>
        <dbReference type="ARBA" id="ARBA00022722"/>
    </source>
</evidence>
<dbReference type="Gene3D" id="3.40.50.1010">
    <property type="entry name" value="5'-nuclease"/>
    <property type="match status" value="2"/>
</dbReference>
<evidence type="ECO:0000259" key="9">
    <source>
        <dbReference type="SMART" id="SM00485"/>
    </source>
</evidence>
<dbReference type="InterPro" id="IPR006086">
    <property type="entry name" value="XPG-I_dom"/>
</dbReference>
<dbReference type="Proteomes" id="UP000008370">
    <property type="component" value="Unassembled WGS sequence"/>
</dbReference>